<dbReference type="AlphaFoldDB" id="A0A926I119"/>
<gene>
    <name evidence="2" type="ORF">H8711_11795</name>
</gene>
<accession>A0A926I119</accession>
<keyword evidence="1" id="KW-0472">Membrane</keyword>
<comment type="caution">
    <text evidence="2">The sequence shown here is derived from an EMBL/GenBank/DDBJ whole genome shotgun (WGS) entry which is preliminary data.</text>
</comment>
<keyword evidence="3" id="KW-1185">Reference proteome</keyword>
<name>A0A926I119_9FIRM</name>
<proteinExistence type="predicted"/>
<protein>
    <submittedName>
        <fullName evidence="2">Uncharacterized protein</fullName>
    </submittedName>
</protein>
<feature type="transmembrane region" description="Helical" evidence="1">
    <location>
        <begin position="6"/>
        <end position="26"/>
    </location>
</feature>
<keyword evidence="1" id="KW-0812">Transmembrane</keyword>
<dbReference type="Proteomes" id="UP000653127">
    <property type="component" value="Unassembled WGS sequence"/>
</dbReference>
<dbReference type="RefSeq" id="WP_249283647.1">
    <property type="nucleotide sequence ID" value="NZ_JACRST010000027.1"/>
</dbReference>
<dbReference type="EMBL" id="JACRST010000027">
    <property type="protein sequence ID" value="MBC8547607.1"/>
    <property type="molecule type" value="Genomic_DNA"/>
</dbReference>
<evidence type="ECO:0000313" key="2">
    <source>
        <dbReference type="EMBL" id="MBC8547607.1"/>
    </source>
</evidence>
<feature type="transmembrane region" description="Helical" evidence="1">
    <location>
        <begin position="38"/>
        <end position="59"/>
    </location>
</feature>
<evidence type="ECO:0000256" key="1">
    <source>
        <dbReference type="SAM" id="Phobius"/>
    </source>
</evidence>
<sequence>MHTFLFQVLPIISFLVLAAGVVLITLGTSRDHNVLRFSGMGCIAVFVLLLAFIGLQAFARL</sequence>
<evidence type="ECO:0000313" key="3">
    <source>
        <dbReference type="Proteomes" id="UP000653127"/>
    </source>
</evidence>
<keyword evidence="1" id="KW-1133">Transmembrane helix</keyword>
<organism evidence="2 3">
    <name type="scientific">Ligaoa zhengdingensis</name>
    <dbReference type="NCBI Taxonomy" id="2763658"/>
    <lineage>
        <taxon>Bacteria</taxon>
        <taxon>Bacillati</taxon>
        <taxon>Bacillota</taxon>
        <taxon>Clostridia</taxon>
        <taxon>Eubacteriales</taxon>
        <taxon>Oscillospiraceae</taxon>
        <taxon>Ligaoa</taxon>
    </lineage>
</organism>
<reference evidence="2" key="1">
    <citation type="submission" date="2020-08" db="EMBL/GenBank/DDBJ databases">
        <title>Genome public.</title>
        <authorList>
            <person name="Liu C."/>
            <person name="Sun Q."/>
        </authorList>
    </citation>
    <scope>NUCLEOTIDE SEQUENCE</scope>
    <source>
        <strain evidence="2">NSJ-31</strain>
    </source>
</reference>